<keyword evidence="5 10" id="KW-0812">Transmembrane</keyword>
<dbReference type="PANTHER" id="PTHR33909">
    <property type="entry name" value="SEC TRANSLOCON ACCESSORY COMPLEX SUBUNIT YAJC"/>
    <property type="match status" value="1"/>
</dbReference>
<comment type="subcellular location">
    <subcellularLocation>
        <location evidence="1">Cell membrane</location>
        <topology evidence="1">Single-pass membrane protein</topology>
    </subcellularLocation>
</comment>
<dbReference type="Proteomes" id="UP000601522">
    <property type="component" value="Unassembled WGS sequence"/>
</dbReference>
<keyword evidence="6" id="KW-0653">Protein transport</keyword>
<evidence type="ECO:0000313" key="11">
    <source>
        <dbReference type="EMBL" id="MBC8590412.1"/>
    </source>
</evidence>
<sequence length="103" mass="11837">MSPQQLQALIFPIGIFVIFYFFGIRPQKKREKEIQQMRSELRVGDEIVTIGGIRGKIILIKEDMITLEVSSTKTRLDVTKWAIGSVIKKNESKNAKKDQNEDN</sequence>
<keyword evidence="7 10" id="KW-1133">Transmembrane helix</keyword>
<accession>A0A926IH92</accession>
<dbReference type="AlphaFoldDB" id="A0A926IH92"/>
<keyword evidence="12" id="KW-1185">Reference proteome</keyword>
<gene>
    <name evidence="11" type="primary">yajC</name>
    <name evidence="11" type="ORF">H8689_04630</name>
</gene>
<comment type="caution">
    <text evidence="11">The sequence shown here is derived from an EMBL/GenBank/DDBJ whole genome shotgun (WGS) entry which is preliminary data.</text>
</comment>
<proteinExistence type="inferred from homology"/>
<evidence type="ECO:0000256" key="5">
    <source>
        <dbReference type="ARBA" id="ARBA00022692"/>
    </source>
</evidence>
<keyword evidence="4" id="KW-1003">Cell membrane</keyword>
<evidence type="ECO:0000256" key="7">
    <source>
        <dbReference type="ARBA" id="ARBA00022989"/>
    </source>
</evidence>
<evidence type="ECO:0000256" key="10">
    <source>
        <dbReference type="SAM" id="Phobius"/>
    </source>
</evidence>
<dbReference type="Pfam" id="PF02699">
    <property type="entry name" value="YajC"/>
    <property type="match status" value="1"/>
</dbReference>
<keyword evidence="8" id="KW-0811">Translocation</keyword>
<evidence type="ECO:0000256" key="9">
    <source>
        <dbReference type="ARBA" id="ARBA00023136"/>
    </source>
</evidence>
<evidence type="ECO:0000313" key="12">
    <source>
        <dbReference type="Proteomes" id="UP000601522"/>
    </source>
</evidence>
<dbReference type="InterPro" id="IPR003849">
    <property type="entry name" value="Preprotein_translocase_YajC"/>
</dbReference>
<dbReference type="GO" id="GO:0005886">
    <property type="term" value="C:plasma membrane"/>
    <property type="evidence" value="ECO:0007669"/>
    <property type="project" value="UniProtKB-SubCell"/>
</dbReference>
<dbReference type="EMBL" id="JACRTK010000002">
    <property type="protein sequence ID" value="MBC8590412.1"/>
    <property type="molecule type" value="Genomic_DNA"/>
</dbReference>
<dbReference type="RefSeq" id="WP_249323256.1">
    <property type="nucleotide sequence ID" value="NZ_JACRTK010000002.1"/>
</dbReference>
<evidence type="ECO:0000256" key="4">
    <source>
        <dbReference type="ARBA" id="ARBA00022475"/>
    </source>
</evidence>
<dbReference type="GO" id="GO:0015031">
    <property type="term" value="P:protein transport"/>
    <property type="evidence" value="ECO:0007669"/>
    <property type="project" value="UniProtKB-KW"/>
</dbReference>
<evidence type="ECO:0000256" key="6">
    <source>
        <dbReference type="ARBA" id="ARBA00022927"/>
    </source>
</evidence>
<keyword evidence="9 10" id="KW-0472">Membrane</keyword>
<keyword evidence="3" id="KW-0813">Transport</keyword>
<name>A0A926IH92_9FIRM</name>
<evidence type="ECO:0000256" key="8">
    <source>
        <dbReference type="ARBA" id="ARBA00023010"/>
    </source>
</evidence>
<feature type="transmembrane region" description="Helical" evidence="10">
    <location>
        <begin position="6"/>
        <end position="24"/>
    </location>
</feature>
<evidence type="ECO:0000256" key="1">
    <source>
        <dbReference type="ARBA" id="ARBA00004162"/>
    </source>
</evidence>
<evidence type="ECO:0000256" key="2">
    <source>
        <dbReference type="ARBA" id="ARBA00006742"/>
    </source>
</evidence>
<protein>
    <submittedName>
        <fullName evidence="11">Preprotein translocase subunit YajC</fullName>
    </submittedName>
</protein>
<organism evidence="11 12">
    <name type="scientific">Wansuia hejianensis</name>
    <dbReference type="NCBI Taxonomy" id="2763667"/>
    <lineage>
        <taxon>Bacteria</taxon>
        <taxon>Bacillati</taxon>
        <taxon>Bacillota</taxon>
        <taxon>Clostridia</taxon>
        <taxon>Lachnospirales</taxon>
        <taxon>Lachnospiraceae</taxon>
        <taxon>Wansuia</taxon>
    </lineage>
</organism>
<reference evidence="11 12" key="1">
    <citation type="submission" date="2020-08" db="EMBL/GenBank/DDBJ databases">
        <title>Genome public.</title>
        <authorList>
            <person name="Liu C."/>
            <person name="Sun Q."/>
        </authorList>
    </citation>
    <scope>NUCLEOTIDE SEQUENCE [LARGE SCALE GENOMIC DNA]</scope>
    <source>
        <strain evidence="11 12">NSJ-26</strain>
    </source>
</reference>
<dbReference type="PANTHER" id="PTHR33909:SF1">
    <property type="entry name" value="SEC TRANSLOCON ACCESSORY COMPLEX SUBUNIT YAJC"/>
    <property type="match status" value="1"/>
</dbReference>
<dbReference type="SMART" id="SM01323">
    <property type="entry name" value="YajC"/>
    <property type="match status" value="1"/>
</dbReference>
<dbReference type="PRINTS" id="PR01853">
    <property type="entry name" value="YAJCTRNLCASE"/>
</dbReference>
<evidence type="ECO:0000256" key="3">
    <source>
        <dbReference type="ARBA" id="ARBA00022448"/>
    </source>
</evidence>
<dbReference type="NCBIfam" id="TIGR00739">
    <property type="entry name" value="yajC"/>
    <property type="match status" value="1"/>
</dbReference>
<comment type="similarity">
    <text evidence="2">Belongs to the YajC family.</text>
</comment>